<keyword evidence="1" id="KW-0812">Transmembrane</keyword>
<sequence length="68" mass="7089">METTNQETELRQKATATAGMVYFGSIVTGFLGIVGALIAMTENLGAGGIYLLASAFAFGLLANALFRN</sequence>
<keyword evidence="1" id="KW-1133">Transmembrane helix</keyword>
<name>A0A517PV19_9PLAN</name>
<dbReference type="RefSeq" id="WP_145190327.1">
    <property type="nucleotide sequence ID" value="NZ_CP036266.1"/>
</dbReference>
<feature type="transmembrane region" description="Helical" evidence="1">
    <location>
        <begin position="47"/>
        <end position="66"/>
    </location>
</feature>
<keyword evidence="3" id="KW-1185">Reference proteome</keyword>
<evidence type="ECO:0000256" key="1">
    <source>
        <dbReference type="SAM" id="Phobius"/>
    </source>
</evidence>
<organism evidence="2 3">
    <name type="scientific">Gimesia chilikensis</name>
    <dbReference type="NCBI Taxonomy" id="2605989"/>
    <lineage>
        <taxon>Bacteria</taxon>
        <taxon>Pseudomonadati</taxon>
        <taxon>Planctomycetota</taxon>
        <taxon>Planctomycetia</taxon>
        <taxon>Planctomycetales</taxon>
        <taxon>Planctomycetaceae</taxon>
        <taxon>Gimesia</taxon>
    </lineage>
</organism>
<keyword evidence="1" id="KW-0472">Membrane</keyword>
<proteinExistence type="predicted"/>
<protein>
    <submittedName>
        <fullName evidence="2">Uncharacterized protein</fullName>
    </submittedName>
</protein>
<gene>
    <name evidence="2" type="ORF">HG66A1_50480</name>
</gene>
<evidence type="ECO:0000313" key="2">
    <source>
        <dbReference type="EMBL" id="QDT23231.1"/>
    </source>
</evidence>
<dbReference type="AlphaFoldDB" id="A0A517PV19"/>
<reference evidence="2 3" key="1">
    <citation type="submission" date="2019-02" db="EMBL/GenBank/DDBJ databases">
        <title>Deep-cultivation of Planctomycetes and their phenomic and genomic characterization uncovers novel biology.</title>
        <authorList>
            <person name="Wiegand S."/>
            <person name="Jogler M."/>
            <person name="Boedeker C."/>
            <person name="Pinto D."/>
            <person name="Vollmers J."/>
            <person name="Rivas-Marin E."/>
            <person name="Kohn T."/>
            <person name="Peeters S.H."/>
            <person name="Heuer A."/>
            <person name="Rast P."/>
            <person name="Oberbeckmann S."/>
            <person name="Bunk B."/>
            <person name="Jeske O."/>
            <person name="Meyerdierks A."/>
            <person name="Storesund J.E."/>
            <person name="Kallscheuer N."/>
            <person name="Luecker S."/>
            <person name="Lage O.M."/>
            <person name="Pohl T."/>
            <person name="Merkel B.J."/>
            <person name="Hornburger P."/>
            <person name="Mueller R.-W."/>
            <person name="Bruemmer F."/>
            <person name="Labrenz M."/>
            <person name="Spormann A.M."/>
            <person name="Op den Camp H."/>
            <person name="Overmann J."/>
            <person name="Amann R."/>
            <person name="Jetten M.S.M."/>
            <person name="Mascher T."/>
            <person name="Medema M.H."/>
            <person name="Devos D.P."/>
            <person name="Kaster A.-K."/>
            <person name="Ovreas L."/>
            <person name="Rohde M."/>
            <person name="Galperin M.Y."/>
            <person name="Jogler C."/>
        </authorList>
    </citation>
    <scope>NUCLEOTIDE SEQUENCE [LARGE SCALE GENOMIC DNA]</scope>
    <source>
        <strain evidence="2 3">HG66A1</strain>
    </source>
</reference>
<dbReference type="EMBL" id="CP036266">
    <property type="protein sequence ID" value="QDT23231.1"/>
    <property type="molecule type" value="Genomic_DNA"/>
</dbReference>
<feature type="transmembrane region" description="Helical" evidence="1">
    <location>
        <begin position="21"/>
        <end position="41"/>
    </location>
</feature>
<dbReference type="Proteomes" id="UP000320421">
    <property type="component" value="Chromosome"/>
</dbReference>
<evidence type="ECO:0000313" key="3">
    <source>
        <dbReference type="Proteomes" id="UP000320421"/>
    </source>
</evidence>
<accession>A0A517PV19</accession>